<dbReference type="InterPro" id="IPR000073">
    <property type="entry name" value="AB_hydrolase_1"/>
</dbReference>
<feature type="domain" description="AB hydrolase-1" evidence="3">
    <location>
        <begin position="386"/>
        <end position="643"/>
    </location>
</feature>
<sequence length="663" mass="72386">MEFTNYKGSQAKRANQNRRLAGVRDHLVACALGRRLGRRRSPELGSAAAAVPRSPERGVGGGWRREGRGGCLRCHGLRGHLERYGFRSSLVDIPLVSIARSVVITCVYLMSDASGLSHGPYLGTATCCSLASLLILLIKASVYSPAQEIGPELSPSLADHKLSLKKLSGMPVLFLSSLVFALGHVVVAYRTSCRARRKLLIHGIDPESILAYKNAYPGCYKTPRSPTPYSGKFYSRSDSETKRKSVAHDDRDIPISFLADGDSMFIACQGITVHYKLSDPSSCISSATDTFPEIHHDVISASISPRRQRHDSPPSASTNTRRLLNRSFSHQYHQTSLYAPLLVEPVTSPTLSDDTPVLSVDDGSADVCLKPMGFDLEAGEQGKFAVVLVHGFGGGVFSWRHVTNLLSRQVGCTVLAFDRPGWGLTSRPRRKDWEDKNLPNPYELGSQVDLLISFCSDMGLRSVVLVGHDDGGLLALKAAEKLRASGDSRKVEVKGVVLIGVSLSREVIPAFARILLHTPLRKKHMVRPLLRTEITQVINRRAWFDATKLTTDVLNLYKAPLFVEGWDEALHEVGRLSFSTVLSSKRAADLLRSVEDLPVLVVAGSEDALVSSKSTQVMASRLRLVTISNCGHLPHEECPKALLSALSPFISGLVSSDDSLQRL</sequence>
<name>A0A0D3ERU4_9ORYZ</name>
<feature type="region of interest" description="Disordered" evidence="1">
    <location>
        <begin position="302"/>
        <end position="321"/>
    </location>
</feature>
<dbReference type="SUPFAM" id="SSF53474">
    <property type="entry name" value="alpha/beta-Hydrolases"/>
    <property type="match status" value="1"/>
</dbReference>
<dbReference type="PANTHER" id="PTHR43689">
    <property type="entry name" value="HYDROLASE"/>
    <property type="match status" value="1"/>
</dbReference>
<reference evidence="4" key="2">
    <citation type="submission" date="2015-03" db="UniProtKB">
        <authorList>
            <consortium name="EnsemblPlants"/>
        </authorList>
    </citation>
    <scope>IDENTIFICATION</scope>
</reference>
<dbReference type="EnsemblPlants" id="OBART01G24580.1">
    <property type="protein sequence ID" value="OBART01G24580.1"/>
    <property type="gene ID" value="OBART01G24580"/>
</dbReference>
<dbReference type="eggNOG" id="KOG1454">
    <property type="taxonomic scope" value="Eukaryota"/>
</dbReference>
<dbReference type="InterPro" id="IPR029058">
    <property type="entry name" value="AB_hydrolase_fold"/>
</dbReference>
<proteinExistence type="predicted"/>
<evidence type="ECO:0000259" key="3">
    <source>
        <dbReference type="Pfam" id="PF12697"/>
    </source>
</evidence>
<dbReference type="Gene3D" id="3.40.50.1820">
    <property type="entry name" value="alpha/beta hydrolase"/>
    <property type="match status" value="1"/>
</dbReference>
<keyword evidence="5" id="KW-1185">Reference proteome</keyword>
<dbReference type="STRING" id="65489.A0A0D3ERU4"/>
<dbReference type="AlphaFoldDB" id="A0A0D3ERU4"/>
<dbReference type="Proteomes" id="UP000026960">
    <property type="component" value="Chromosome 1"/>
</dbReference>
<feature type="transmembrane region" description="Helical" evidence="2">
    <location>
        <begin position="167"/>
        <end position="189"/>
    </location>
</feature>
<dbReference type="PaxDb" id="65489-OBART01G24580.1"/>
<keyword evidence="2" id="KW-0472">Membrane</keyword>
<dbReference type="PANTHER" id="PTHR43689:SF8">
    <property type="entry name" value="ALPHA_BETA-HYDROLASES SUPERFAMILY PROTEIN"/>
    <property type="match status" value="1"/>
</dbReference>
<evidence type="ECO:0000313" key="4">
    <source>
        <dbReference type="EnsemblPlants" id="OBART01G24580.1"/>
    </source>
</evidence>
<dbReference type="Pfam" id="PF12697">
    <property type="entry name" value="Abhydrolase_6"/>
    <property type="match status" value="1"/>
</dbReference>
<keyword evidence="2" id="KW-1133">Transmembrane helix</keyword>
<keyword evidence="2" id="KW-0812">Transmembrane</keyword>
<accession>A0A0D3ERU4</accession>
<dbReference type="Gramene" id="OBART01G24580.1">
    <property type="protein sequence ID" value="OBART01G24580.1"/>
    <property type="gene ID" value="OBART01G24580"/>
</dbReference>
<evidence type="ECO:0000256" key="1">
    <source>
        <dbReference type="SAM" id="MobiDB-lite"/>
    </source>
</evidence>
<dbReference type="HOGENOM" id="CLU_034044_0_0_1"/>
<evidence type="ECO:0000256" key="2">
    <source>
        <dbReference type="SAM" id="Phobius"/>
    </source>
</evidence>
<protein>
    <recommendedName>
        <fullName evidence="3">AB hydrolase-1 domain-containing protein</fullName>
    </recommendedName>
</protein>
<organism evidence="4">
    <name type="scientific">Oryza barthii</name>
    <dbReference type="NCBI Taxonomy" id="65489"/>
    <lineage>
        <taxon>Eukaryota</taxon>
        <taxon>Viridiplantae</taxon>
        <taxon>Streptophyta</taxon>
        <taxon>Embryophyta</taxon>
        <taxon>Tracheophyta</taxon>
        <taxon>Spermatophyta</taxon>
        <taxon>Magnoliopsida</taxon>
        <taxon>Liliopsida</taxon>
        <taxon>Poales</taxon>
        <taxon>Poaceae</taxon>
        <taxon>BOP clade</taxon>
        <taxon>Oryzoideae</taxon>
        <taxon>Oryzeae</taxon>
        <taxon>Oryzinae</taxon>
        <taxon>Oryza</taxon>
    </lineage>
</organism>
<reference evidence="4" key="1">
    <citation type="journal article" date="2009" name="Rice">
        <title>De Novo Next Generation Sequencing of Plant Genomes.</title>
        <authorList>
            <person name="Rounsley S."/>
            <person name="Marri P.R."/>
            <person name="Yu Y."/>
            <person name="He R."/>
            <person name="Sisneros N."/>
            <person name="Goicoechea J.L."/>
            <person name="Lee S.J."/>
            <person name="Angelova A."/>
            <person name="Kudrna D."/>
            <person name="Luo M."/>
            <person name="Affourtit J."/>
            <person name="Desany B."/>
            <person name="Knight J."/>
            <person name="Niazi F."/>
            <person name="Egholm M."/>
            <person name="Wing R.A."/>
        </authorList>
    </citation>
    <scope>NUCLEOTIDE SEQUENCE [LARGE SCALE GENOMIC DNA]</scope>
    <source>
        <strain evidence="4">cv. IRGC 105608</strain>
    </source>
</reference>
<evidence type="ECO:0000313" key="5">
    <source>
        <dbReference type="Proteomes" id="UP000026960"/>
    </source>
</evidence>